<comment type="caution">
    <text evidence="2">The sequence shown here is derived from an EMBL/GenBank/DDBJ whole genome shotgun (WGS) entry which is preliminary data.</text>
</comment>
<evidence type="ECO:0000313" key="2">
    <source>
        <dbReference type="EMBL" id="KAJ0196470.1"/>
    </source>
</evidence>
<dbReference type="InterPro" id="IPR058594">
    <property type="entry name" value="PB1-like_dom_pln"/>
</dbReference>
<sequence>MSGWRIRPQMDEIDLEASYGGNPTVFSIRLHYGVEFTKFPGRKYIKGQQNFVDLIDGDLFSVHDIDDMMEELGCVEEGKVMYYHFKQPLGDLDFGLFVLGSDQDVNHLRSYVASHKLIDVYIEFWRTNLHTYAMSPNPSKLILKRLLNPLLVLEGCVLNGSTQPQLNPLF</sequence>
<reference evidence="2 3" key="1">
    <citation type="journal article" date="2017" name="Nat. Commun.">
        <title>Genome assembly with in vitro proximity ligation data and whole-genome triplication in lettuce.</title>
        <authorList>
            <person name="Reyes-Chin-Wo S."/>
            <person name="Wang Z."/>
            <person name="Yang X."/>
            <person name="Kozik A."/>
            <person name="Arikit S."/>
            <person name="Song C."/>
            <person name="Xia L."/>
            <person name="Froenicke L."/>
            <person name="Lavelle D.O."/>
            <person name="Truco M.J."/>
            <person name="Xia R."/>
            <person name="Zhu S."/>
            <person name="Xu C."/>
            <person name="Xu H."/>
            <person name="Xu X."/>
            <person name="Cox K."/>
            <person name="Korf I."/>
            <person name="Meyers B.C."/>
            <person name="Michelmore R.W."/>
        </authorList>
    </citation>
    <scope>NUCLEOTIDE SEQUENCE [LARGE SCALE GENOMIC DNA]</scope>
    <source>
        <strain evidence="3">cv. Salinas</strain>
        <tissue evidence="2">Seedlings</tissue>
    </source>
</reference>
<gene>
    <name evidence="2" type="ORF">LSAT_V11C700387220</name>
</gene>
<name>A0A9R1V178_LACSA</name>
<protein>
    <recommendedName>
        <fullName evidence="1">PB1-like domain-containing protein</fullName>
    </recommendedName>
</protein>
<dbReference type="EMBL" id="NBSK02000007">
    <property type="protein sequence ID" value="KAJ0196470.1"/>
    <property type="molecule type" value="Genomic_DNA"/>
</dbReference>
<proteinExistence type="predicted"/>
<accession>A0A9R1V178</accession>
<dbReference type="AlphaFoldDB" id="A0A9R1V178"/>
<dbReference type="Proteomes" id="UP000235145">
    <property type="component" value="Unassembled WGS sequence"/>
</dbReference>
<evidence type="ECO:0000259" key="1">
    <source>
        <dbReference type="Pfam" id="PF26130"/>
    </source>
</evidence>
<evidence type="ECO:0000313" key="3">
    <source>
        <dbReference type="Proteomes" id="UP000235145"/>
    </source>
</evidence>
<feature type="domain" description="PB1-like" evidence="1">
    <location>
        <begin position="26"/>
        <end position="123"/>
    </location>
</feature>
<dbReference type="Pfam" id="PF26130">
    <property type="entry name" value="PB1-like"/>
    <property type="match status" value="1"/>
</dbReference>
<keyword evidence="3" id="KW-1185">Reference proteome</keyword>
<organism evidence="2 3">
    <name type="scientific">Lactuca sativa</name>
    <name type="common">Garden lettuce</name>
    <dbReference type="NCBI Taxonomy" id="4236"/>
    <lineage>
        <taxon>Eukaryota</taxon>
        <taxon>Viridiplantae</taxon>
        <taxon>Streptophyta</taxon>
        <taxon>Embryophyta</taxon>
        <taxon>Tracheophyta</taxon>
        <taxon>Spermatophyta</taxon>
        <taxon>Magnoliopsida</taxon>
        <taxon>eudicotyledons</taxon>
        <taxon>Gunneridae</taxon>
        <taxon>Pentapetalae</taxon>
        <taxon>asterids</taxon>
        <taxon>campanulids</taxon>
        <taxon>Asterales</taxon>
        <taxon>Asteraceae</taxon>
        <taxon>Cichorioideae</taxon>
        <taxon>Cichorieae</taxon>
        <taxon>Lactucinae</taxon>
        <taxon>Lactuca</taxon>
    </lineage>
</organism>